<feature type="region of interest" description="Disordered" evidence="1">
    <location>
        <begin position="62"/>
        <end position="110"/>
    </location>
</feature>
<proteinExistence type="predicted"/>
<gene>
    <name evidence="2" type="ORF">DOP62_06115</name>
</gene>
<evidence type="ECO:0000256" key="1">
    <source>
        <dbReference type="SAM" id="MobiDB-lite"/>
    </source>
</evidence>
<protein>
    <submittedName>
        <fullName evidence="2">Uncharacterized protein</fullName>
    </submittedName>
</protein>
<accession>A0AAN1QN84</accession>
<dbReference type="RefSeq" id="WP_208676518.1">
    <property type="nucleotide sequence ID" value="NZ_CP030139.2"/>
</dbReference>
<evidence type="ECO:0000313" key="3">
    <source>
        <dbReference type="Proteomes" id="UP000267249"/>
    </source>
</evidence>
<organism evidence="2 3">
    <name type="scientific">Synechococcus elongatus PCC 11801</name>
    <dbReference type="NCBI Taxonomy" id="2219813"/>
    <lineage>
        <taxon>Bacteria</taxon>
        <taxon>Bacillati</taxon>
        <taxon>Cyanobacteriota</taxon>
        <taxon>Cyanophyceae</taxon>
        <taxon>Synechococcales</taxon>
        <taxon>Synechococcaceae</taxon>
        <taxon>Synechococcus</taxon>
    </lineage>
</organism>
<sequence>MAKKIFGVRVEEDLRQQLKQLALIKGFYHNSGQHKGKPDLSGLVLAILEEYVAQNQAVLDAAGPFVEEPEPATAPKSTPTRQRKPAATASKAKTTRSPRKRKTSGSGPAK</sequence>
<dbReference type="EMBL" id="CP030139">
    <property type="protein sequence ID" value="AZB72354.1"/>
    <property type="molecule type" value="Genomic_DNA"/>
</dbReference>
<feature type="compositionally biased region" description="Basic residues" evidence="1">
    <location>
        <begin position="93"/>
        <end position="103"/>
    </location>
</feature>
<dbReference type="Proteomes" id="UP000267249">
    <property type="component" value="Chromosome"/>
</dbReference>
<dbReference type="AlphaFoldDB" id="A0AAN1QN84"/>
<evidence type="ECO:0000313" key="2">
    <source>
        <dbReference type="EMBL" id="AZB72354.1"/>
    </source>
</evidence>
<name>A0AAN1QN84_SYNEL</name>
<reference evidence="2 3" key="1">
    <citation type="journal article" date="2018" name="Sci. Rep.">
        <title>Genome Features and Biochemical Characteristics of a Robust, Fast Growing and Naturally Transformable Cyanobacterium Synechococcus elongatus PCC 11801 Isolated from India.</title>
        <authorList>
            <person name="Jaiswal D."/>
            <person name="Sengupta A."/>
            <person name="Sohoni S."/>
            <person name="Sengupta S."/>
            <person name="Phadnavis A.G."/>
            <person name="Pakrasi H.B."/>
            <person name="Wangikar P.P."/>
        </authorList>
    </citation>
    <scope>NUCLEOTIDE SEQUENCE [LARGE SCALE GENOMIC DNA]</scope>
    <source>
        <strain evidence="2 3">PCC 11801</strain>
    </source>
</reference>